<dbReference type="InterPro" id="IPR055170">
    <property type="entry name" value="GFO_IDH_MocA-like_dom"/>
</dbReference>
<feature type="region of interest" description="Disordered" evidence="3">
    <location>
        <begin position="1"/>
        <end position="29"/>
    </location>
</feature>
<keyword evidence="7" id="KW-1185">Reference proteome</keyword>
<dbReference type="SUPFAM" id="SSF51735">
    <property type="entry name" value="NAD(P)-binding Rossmann-fold domains"/>
    <property type="match status" value="1"/>
</dbReference>
<dbReference type="Pfam" id="PF01408">
    <property type="entry name" value="GFO_IDH_MocA"/>
    <property type="match status" value="1"/>
</dbReference>
<dbReference type="PANTHER" id="PTHR22604:SF105">
    <property type="entry name" value="TRANS-1,2-DIHYDROBENZENE-1,2-DIOL DEHYDROGENASE"/>
    <property type="match status" value="1"/>
</dbReference>
<evidence type="ECO:0000256" key="2">
    <source>
        <dbReference type="ARBA" id="ARBA00023002"/>
    </source>
</evidence>
<dbReference type="InterPro" id="IPR000683">
    <property type="entry name" value="Gfo/Idh/MocA-like_OxRdtase_N"/>
</dbReference>
<dbReference type="PRINTS" id="PR01775">
    <property type="entry name" value="GLFROXRDTASE"/>
</dbReference>
<evidence type="ECO:0000259" key="5">
    <source>
        <dbReference type="Pfam" id="PF22725"/>
    </source>
</evidence>
<dbReference type="Gene3D" id="3.40.50.720">
    <property type="entry name" value="NAD(P)-binding Rossmann-like Domain"/>
    <property type="match status" value="1"/>
</dbReference>
<dbReference type="InterPro" id="IPR050984">
    <property type="entry name" value="Gfo/Idh/MocA_domain"/>
</dbReference>
<dbReference type="PANTHER" id="PTHR22604">
    <property type="entry name" value="OXIDOREDUCTASES"/>
    <property type="match status" value="1"/>
</dbReference>
<name>A0ABS5BSZ9_9BACT</name>
<gene>
    <name evidence="6" type="ORF">J8F10_16435</name>
</gene>
<proteinExistence type="inferred from homology"/>
<evidence type="ECO:0000313" key="7">
    <source>
        <dbReference type="Proteomes" id="UP000676565"/>
    </source>
</evidence>
<dbReference type="SUPFAM" id="SSF55347">
    <property type="entry name" value="Glyceraldehyde-3-phosphate dehydrogenase-like, C-terminal domain"/>
    <property type="match status" value="1"/>
</dbReference>
<evidence type="ECO:0000259" key="4">
    <source>
        <dbReference type="Pfam" id="PF01408"/>
    </source>
</evidence>
<sequence>MAASAGLTGPGLFASADEPPLAPPDKQPPNLKLPEFVGKTVGFAIVGLGQLALEEIMPAFAQCKLARPTALVSGHPDKAKRVAAAYGIDPKHIYDYQSYDRLRDDAAVGAVYIVLPNSMHAEYTIRGFKAGKHVLCEKPMAPTSTDCRAMIATAKEAKRQLMIAYRLHYEPFNRAVMKLCADKAIGAVRTILATNCQVTKAPNIRLSKALRGGPLGDVGIYCLNAARYITREEPIEVAAFADEPTDTPRFREVPRSVAFELRFPSGALAHCDCGFDAAESRWFRVNGSTGFVELDNAFAYRGQKLAVARDSGREEIKVRPVNHFAAEMDHFAECILQSKAPATPGEEGLADMLAIEAIQEAAASGRMVKVKR</sequence>
<evidence type="ECO:0000313" key="6">
    <source>
        <dbReference type="EMBL" id="MBP3956860.1"/>
    </source>
</evidence>
<protein>
    <submittedName>
        <fullName evidence="6">Gfo/Idh/MocA family oxidoreductase</fullName>
    </submittedName>
</protein>
<reference evidence="6 7" key="1">
    <citation type="submission" date="2021-04" db="EMBL/GenBank/DDBJ databases">
        <authorList>
            <person name="Ivanova A."/>
        </authorList>
    </citation>
    <scope>NUCLEOTIDE SEQUENCE [LARGE SCALE GENOMIC DNA]</scope>
    <source>
        <strain evidence="6 7">G18</strain>
    </source>
</reference>
<feature type="domain" description="Gfo/Idh/MocA-like oxidoreductase N-terminal" evidence="4">
    <location>
        <begin position="42"/>
        <end position="165"/>
    </location>
</feature>
<dbReference type="EMBL" id="JAGKQQ010000001">
    <property type="protein sequence ID" value="MBP3956860.1"/>
    <property type="molecule type" value="Genomic_DNA"/>
</dbReference>
<dbReference type="Gene3D" id="3.30.360.10">
    <property type="entry name" value="Dihydrodipicolinate Reductase, domain 2"/>
    <property type="match status" value="1"/>
</dbReference>
<dbReference type="InterPro" id="IPR008354">
    <property type="entry name" value="Glc-Fru_OxRdtase_bac"/>
</dbReference>
<dbReference type="Pfam" id="PF22725">
    <property type="entry name" value="GFO_IDH_MocA_C3"/>
    <property type="match status" value="1"/>
</dbReference>
<dbReference type="InterPro" id="IPR036291">
    <property type="entry name" value="NAD(P)-bd_dom_sf"/>
</dbReference>
<keyword evidence="2" id="KW-0560">Oxidoreductase</keyword>
<comment type="similarity">
    <text evidence="1">Belongs to the Gfo/Idh/MocA family.</text>
</comment>
<evidence type="ECO:0000256" key="3">
    <source>
        <dbReference type="SAM" id="MobiDB-lite"/>
    </source>
</evidence>
<organism evidence="6 7">
    <name type="scientific">Gemmata palustris</name>
    <dbReference type="NCBI Taxonomy" id="2822762"/>
    <lineage>
        <taxon>Bacteria</taxon>
        <taxon>Pseudomonadati</taxon>
        <taxon>Planctomycetota</taxon>
        <taxon>Planctomycetia</taxon>
        <taxon>Gemmatales</taxon>
        <taxon>Gemmataceae</taxon>
        <taxon>Gemmata</taxon>
    </lineage>
</organism>
<feature type="domain" description="GFO/IDH/MocA-like oxidoreductase" evidence="5">
    <location>
        <begin position="174"/>
        <end position="292"/>
    </location>
</feature>
<evidence type="ECO:0000256" key="1">
    <source>
        <dbReference type="ARBA" id="ARBA00010928"/>
    </source>
</evidence>
<comment type="caution">
    <text evidence="6">The sequence shown here is derived from an EMBL/GenBank/DDBJ whole genome shotgun (WGS) entry which is preliminary data.</text>
</comment>
<dbReference type="Proteomes" id="UP000676565">
    <property type="component" value="Unassembled WGS sequence"/>
</dbReference>
<accession>A0ABS5BSZ9</accession>